<dbReference type="InterPro" id="IPR036271">
    <property type="entry name" value="Tet_transcr_reg_TetR-rel_C_sf"/>
</dbReference>
<dbReference type="Proteomes" id="UP000061660">
    <property type="component" value="Chromosome"/>
</dbReference>
<accession>A0A0U2VMZ2</accession>
<dbReference type="InterPro" id="IPR050624">
    <property type="entry name" value="HTH-type_Tx_Regulator"/>
</dbReference>
<name>A0A0U2VMZ2_9BACL</name>
<dbReference type="PRINTS" id="PR00455">
    <property type="entry name" value="HTHTETR"/>
</dbReference>
<organism evidence="2 3">
    <name type="scientific">Paenibacillus naphthalenovorans</name>
    <dbReference type="NCBI Taxonomy" id="162209"/>
    <lineage>
        <taxon>Bacteria</taxon>
        <taxon>Bacillati</taxon>
        <taxon>Bacillota</taxon>
        <taxon>Bacilli</taxon>
        <taxon>Bacillales</taxon>
        <taxon>Paenibacillaceae</taxon>
        <taxon>Paenibacillus</taxon>
    </lineage>
</organism>
<dbReference type="GO" id="GO:0003677">
    <property type="term" value="F:DNA binding"/>
    <property type="evidence" value="ECO:0007669"/>
    <property type="project" value="UniProtKB-UniRule"/>
</dbReference>
<keyword evidence="3" id="KW-1185">Reference proteome</keyword>
<dbReference type="InterPro" id="IPR009057">
    <property type="entry name" value="Homeodomain-like_sf"/>
</dbReference>
<sequence>MAADKRDSIIKSALKLFEEKGYHSTKISDIVQNAGMAQGTFYLYFKSKEDMFRQVAEACLDEIVGALAQGPSVTEGFDLDRMLYRIIRQTLVIYYENRTILNIINQHGSASPEIADIYKLFYDRMASVIKGKLVQLQAYPGYTDEQLEMTAYAKIGMVELAAYQWFVERKCGPEHIDSLTEVLVGVNINCKPGTDVKGG</sequence>
<protein>
    <submittedName>
        <fullName evidence="2">TetR family transcriptional regulator</fullName>
    </submittedName>
</protein>
<evidence type="ECO:0000313" key="2">
    <source>
        <dbReference type="EMBL" id="ALS20871.1"/>
    </source>
</evidence>
<dbReference type="PANTHER" id="PTHR43479">
    <property type="entry name" value="ACREF/ENVCD OPERON REPRESSOR-RELATED"/>
    <property type="match status" value="1"/>
</dbReference>
<dbReference type="SUPFAM" id="SSF48498">
    <property type="entry name" value="Tetracyclin repressor-like, C-terminal domain"/>
    <property type="match status" value="1"/>
</dbReference>
<dbReference type="Pfam" id="PF00440">
    <property type="entry name" value="TetR_N"/>
    <property type="match status" value="1"/>
</dbReference>
<dbReference type="InterPro" id="IPR001647">
    <property type="entry name" value="HTH_TetR"/>
</dbReference>
<dbReference type="EMBL" id="CP013652">
    <property type="protein sequence ID" value="ALS20871.1"/>
    <property type="molecule type" value="Genomic_DNA"/>
</dbReference>
<dbReference type="SUPFAM" id="SSF46689">
    <property type="entry name" value="Homeodomain-like"/>
    <property type="match status" value="1"/>
</dbReference>
<dbReference type="PANTHER" id="PTHR43479:SF11">
    <property type="entry name" value="ACREF_ENVCD OPERON REPRESSOR-RELATED"/>
    <property type="match status" value="1"/>
</dbReference>
<dbReference type="STRING" id="162209.IJ22_04830"/>
<reference evidence="3" key="1">
    <citation type="submission" date="2015-12" db="EMBL/GenBank/DDBJ databases">
        <title>Complete genome sequences of two moderately thermophilic Paenibacillus species.</title>
        <authorList>
            <person name="Butler R.III."/>
            <person name="Wang J."/>
            <person name="Stark B.C."/>
            <person name="Pombert J.-F."/>
        </authorList>
    </citation>
    <scope>NUCLEOTIDE SEQUENCE [LARGE SCALE GENOMIC DNA]</scope>
    <source>
        <strain evidence="3">32O-Y</strain>
    </source>
</reference>
<proteinExistence type="predicted"/>
<evidence type="ECO:0000313" key="3">
    <source>
        <dbReference type="Proteomes" id="UP000061660"/>
    </source>
</evidence>
<evidence type="ECO:0000256" key="1">
    <source>
        <dbReference type="ARBA" id="ARBA00023125"/>
    </source>
</evidence>
<gene>
    <name evidence="2" type="ORF">IJ22_04830</name>
</gene>
<dbReference type="OrthoDB" id="9812484at2"/>
<dbReference type="RefSeq" id="WP_062406970.1">
    <property type="nucleotide sequence ID" value="NZ_CP013652.1"/>
</dbReference>
<dbReference type="KEGG" id="pnp:IJ22_04830"/>
<dbReference type="Gene3D" id="1.10.357.10">
    <property type="entry name" value="Tetracycline Repressor, domain 2"/>
    <property type="match status" value="1"/>
</dbReference>
<dbReference type="AlphaFoldDB" id="A0A0U2VMZ2"/>
<dbReference type="PROSITE" id="PS50977">
    <property type="entry name" value="HTH_TETR_2"/>
    <property type="match status" value="1"/>
</dbReference>
<keyword evidence="1" id="KW-0238">DNA-binding</keyword>
<reference evidence="2 3" key="2">
    <citation type="journal article" date="2016" name="Genome Announc.">
        <title>Complete Genome Sequences of Two Interactive Moderate Thermophiles, Paenibacillus napthalenovorans 32O-Y and Paenibacillus sp. 32O-W.</title>
        <authorList>
            <person name="Butler R.R.III."/>
            <person name="Wang J."/>
            <person name="Stark B.C."/>
            <person name="Pombert J.F."/>
        </authorList>
    </citation>
    <scope>NUCLEOTIDE SEQUENCE [LARGE SCALE GENOMIC DNA]</scope>
    <source>
        <strain evidence="2 3">32O-Y</strain>
    </source>
</reference>
<dbReference type="PATRIC" id="fig|162209.4.peg.509"/>